<dbReference type="SUPFAM" id="SSF52540">
    <property type="entry name" value="P-loop containing nucleoside triphosphate hydrolases"/>
    <property type="match status" value="1"/>
</dbReference>
<keyword evidence="1" id="KW-0418">Kinase</keyword>
<keyword evidence="1" id="KW-0808">Transferase</keyword>
<name>G8QXM4_SPHPG</name>
<sequence>MGVITISREMGSAGSYIGKEVAKNLGLVYVDKQFIARIMREYGFSQFDEVYDNKPNFWERFDAQRAKTVEFLIQTMRSIAQHGNVVIVGRGGFGIFKEYGDVLNVRVKAPFGLRVERQMQVHGMVREEAEKHITNNDAVRQSFLESDLHLDCNSAQDFDLIIDTGVVTPKQAMEWIATAYKNLMANGRYGATYKVSEIEIDEVLKKHVKMMLESL</sequence>
<dbReference type="EMBL" id="CP003155">
    <property type="protein sequence ID" value="AEV29587.1"/>
    <property type="molecule type" value="Genomic_DNA"/>
</dbReference>
<dbReference type="GO" id="GO:0016301">
    <property type="term" value="F:kinase activity"/>
    <property type="evidence" value="ECO:0007669"/>
    <property type="project" value="UniProtKB-KW"/>
</dbReference>
<dbReference type="STRING" id="158190.SpiGrapes_1791"/>
<dbReference type="KEGG" id="sgp:SpiGrapes_1791"/>
<reference evidence="1 2" key="1">
    <citation type="submission" date="2011-11" db="EMBL/GenBank/DDBJ databases">
        <title>Complete sequence of Spirochaeta sp. grapes.</title>
        <authorList>
            <consortium name="US DOE Joint Genome Institute"/>
            <person name="Lucas S."/>
            <person name="Han J."/>
            <person name="Lapidus A."/>
            <person name="Cheng J.-F."/>
            <person name="Goodwin L."/>
            <person name="Pitluck S."/>
            <person name="Peters L."/>
            <person name="Ovchinnikova G."/>
            <person name="Munk A.C."/>
            <person name="Detter J.C."/>
            <person name="Han C."/>
            <person name="Tapia R."/>
            <person name="Land M."/>
            <person name="Hauser L."/>
            <person name="Kyrpides N."/>
            <person name="Ivanova N."/>
            <person name="Pagani I."/>
            <person name="Ritalahtilisa K."/>
            <person name="Loeffler F."/>
            <person name="Woyke T."/>
        </authorList>
    </citation>
    <scope>NUCLEOTIDE SEQUENCE [LARGE SCALE GENOMIC DNA]</scope>
    <source>
        <strain evidence="2">ATCC BAA-1885 / DSM 22778 / Grapes</strain>
    </source>
</reference>
<keyword evidence="2" id="KW-1185">Reference proteome</keyword>
<dbReference type="InterPro" id="IPR027417">
    <property type="entry name" value="P-loop_NTPase"/>
</dbReference>
<dbReference type="RefSeq" id="WP_014270430.1">
    <property type="nucleotide sequence ID" value="NC_016633.1"/>
</dbReference>
<organism evidence="1 2">
    <name type="scientific">Sphaerochaeta pleomorpha (strain ATCC BAA-1885 / DSM 22778 / Grapes)</name>
    <dbReference type="NCBI Taxonomy" id="158190"/>
    <lineage>
        <taxon>Bacteria</taxon>
        <taxon>Pseudomonadati</taxon>
        <taxon>Spirochaetota</taxon>
        <taxon>Spirochaetia</taxon>
        <taxon>Spirochaetales</taxon>
        <taxon>Sphaerochaetaceae</taxon>
        <taxon>Sphaerochaeta</taxon>
    </lineage>
</organism>
<evidence type="ECO:0000313" key="2">
    <source>
        <dbReference type="Proteomes" id="UP000005632"/>
    </source>
</evidence>
<dbReference type="eggNOG" id="COG1102">
    <property type="taxonomic scope" value="Bacteria"/>
</dbReference>
<protein>
    <submittedName>
        <fullName evidence="1">Cytidylate kinase</fullName>
    </submittedName>
</protein>
<accession>G8QXM4</accession>
<evidence type="ECO:0000313" key="1">
    <source>
        <dbReference type="EMBL" id="AEV29587.1"/>
    </source>
</evidence>
<gene>
    <name evidence="1" type="ordered locus">SpiGrapes_1791</name>
</gene>
<dbReference type="Pfam" id="PF13189">
    <property type="entry name" value="Cytidylate_kin2"/>
    <property type="match status" value="1"/>
</dbReference>
<proteinExistence type="predicted"/>
<dbReference type="AlphaFoldDB" id="G8QXM4"/>
<dbReference type="HOGENOM" id="CLU_065155_0_0_12"/>
<dbReference type="OrthoDB" id="7929987at2"/>
<dbReference type="Proteomes" id="UP000005632">
    <property type="component" value="Chromosome"/>
</dbReference>
<dbReference type="Gene3D" id="3.40.50.300">
    <property type="entry name" value="P-loop containing nucleotide triphosphate hydrolases"/>
    <property type="match status" value="1"/>
</dbReference>